<accession>A0A162EB69</accession>
<feature type="transmembrane region" description="Helical" evidence="1">
    <location>
        <begin position="40"/>
        <end position="61"/>
    </location>
</feature>
<dbReference type="Proteomes" id="UP000076858">
    <property type="component" value="Unassembled WGS sequence"/>
</dbReference>
<dbReference type="EMBL" id="LRGB01002568">
    <property type="protein sequence ID" value="KZS07098.1"/>
    <property type="molecule type" value="Genomic_DNA"/>
</dbReference>
<sequence>MKKKEKKKRKTCAPAFKNCFPPSGAITAGNIPSGQLSFHFYIFIDHSIAPRLGIVWLWFFFSFHLLNIPPFISCFSIFFFFLFFHSFCTLLFERKFPTLYLLIVSFFSPRSLTSVCCYFYDGLHVDGSMVSEPAPVSLPPDASETTPLLLAVRPQKKNAITLARANCLCSVLSTAIYIFNA</sequence>
<keyword evidence="3" id="KW-1185">Reference proteome</keyword>
<keyword evidence="1" id="KW-0472">Membrane</keyword>
<evidence type="ECO:0000256" key="1">
    <source>
        <dbReference type="SAM" id="Phobius"/>
    </source>
</evidence>
<evidence type="ECO:0000313" key="2">
    <source>
        <dbReference type="EMBL" id="KZS07098.1"/>
    </source>
</evidence>
<comment type="caution">
    <text evidence="2">The sequence shown here is derived from an EMBL/GenBank/DDBJ whole genome shotgun (WGS) entry which is preliminary data.</text>
</comment>
<organism evidence="2 3">
    <name type="scientific">Daphnia magna</name>
    <dbReference type="NCBI Taxonomy" id="35525"/>
    <lineage>
        <taxon>Eukaryota</taxon>
        <taxon>Metazoa</taxon>
        <taxon>Ecdysozoa</taxon>
        <taxon>Arthropoda</taxon>
        <taxon>Crustacea</taxon>
        <taxon>Branchiopoda</taxon>
        <taxon>Diplostraca</taxon>
        <taxon>Cladocera</taxon>
        <taxon>Anomopoda</taxon>
        <taxon>Daphniidae</taxon>
        <taxon>Daphnia</taxon>
    </lineage>
</organism>
<dbReference type="AlphaFoldDB" id="A0A162EB69"/>
<gene>
    <name evidence="2" type="ORF">APZ42_029273</name>
</gene>
<protein>
    <submittedName>
        <fullName evidence="2">Uncharacterized protein</fullName>
    </submittedName>
</protein>
<reference evidence="2 3" key="1">
    <citation type="submission" date="2016-03" db="EMBL/GenBank/DDBJ databases">
        <title>EvidentialGene: Evidence-directed Construction of Genes on Genomes.</title>
        <authorList>
            <person name="Gilbert D.G."/>
            <person name="Choi J.-H."/>
            <person name="Mockaitis K."/>
            <person name="Colbourne J."/>
            <person name="Pfrender M."/>
        </authorList>
    </citation>
    <scope>NUCLEOTIDE SEQUENCE [LARGE SCALE GENOMIC DNA]</scope>
    <source>
        <strain evidence="2 3">Xinb3</strain>
        <tissue evidence="2">Complete organism</tissue>
    </source>
</reference>
<evidence type="ECO:0000313" key="3">
    <source>
        <dbReference type="Proteomes" id="UP000076858"/>
    </source>
</evidence>
<name>A0A162EB69_9CRUS</name>
<feature type="transmembrane region" description="Helical" evidence="1">
    <location>
        <begin position="67"/>
        <end position="92"/>
    </location>
</feature>
<proteinExistence type="predicted"/>
<keyword evidence="1" id="KW-1133">Transmembrane helix</keyword>
<keyword evidence="1" id="KW-0812">Transmembrane</keyword>